<gene>
    <name evidence="1" type="ORF">QWZ10_17485</name>
</gene>
<dbReference type="Proteomes" id="UP001243846">
    <property type="component" value="Unassembled WGS sequence"/>
</dbReference>
<reference evidence="2" key="1">
    <citation type="journal article" date="2019" name="Int. J. Syst. Evol. Microbiol.">
        <title>The Global Catalogue of Microorganisms (GCM) 10K type strain sequencing project: providing services to taxonomists for standard genome sequencing and annotation.</title>
        <authorList>
            <consortium name="The Broad Institute Genomics Platform"/>
            <consortium name="The Broad Institute Genome Sequencing Center for Infectious Disease"/>
            <person name="Wu L."/>
            <person name="Ma J."/>
        </authorList>
    </citation>
    <scope>NUCLEOTIDE SEQUENCE [LARGE SCALE GENOMIC DNA]</scope>
    <source>
        <strain evidence="2">CECT 8482</strain>
    </source>
</reference>
<protein>
    <recommendedName>
        <fullName evidence="3">Sulfotransferase domain-containing protein</fullName>
    </recommendedName>
</protein>
<dbReference type="EMBL" id="JAUFRC010000001">
    <property type="protein sequence ID" value="MDN3713091.1"/>
    <property type="molecule type" value="Genomic_DNA"/>
</dbReference>
<sequence>MGLFDRKGRIYPLAAPRLQRIIALTGAKDVTVALSVRDPASFMVSAFSLQITRGHELDIRDYLCGRDVAALSWSELAERLLGVEGSRGWCSGATRITALCGRRSSRGFDARACSRDPRTAARQYGADADGL</sequence>
<comment type="caution">
    <text evidence="1">The sequence shown here is derived from an EMBL/GenBank/DDBJ whole genome shotgun (WGS) entry which is preliminary data.</text>
</comment>
<evidence type="ECO:0008006" key="3">
    <source>
        <dbReference type="Google" id="ProtNLM"/>
    </source>
</evidence>
<accession>A0ABT8DB39</accession>
<evidence type="ECO:0000313" key="1">
    <source>
        <dbReference type="EMBL" id="MDN3713091.1"/>
    </source>
</evidence>
<organism evidence="1 2">
    <name type="scientific">Paracoccus cavernae</name>
    <dbReference type="NCBI Taxonomy" id="1571207"/>
    <lineage>
        <taxon>Bacteria</taxon>
        <taxon>Pseudomonadati</taxon>
        <taxon>Pseudomonadota</taxon>
        <taxon>Alphaproteobacteria</taxon>
        <taxon>Rhodobacterales</taxon>
        <taxon>Paracoccaceae</taxon>
        <taxon>Paracoccus</taxon>
    </lineage>
</organism>
<keyword evidence="2" id="KW-1185">Reference proteome</keyword>
<proteinExistence type="predicted"/>
<name>A0ABT8DB39_9RHOB</name>
<evidence type="ECO:0000313" key="2">
    <source>
        <dbReference type="Proteomes" id="UP001243846"/>
    </source>
</evidence>